<gene>
    <name evidence="2" type="ORF">ACFPT7_07815</name>
</gene>
<organism evidence="2 3">
    <name type="scientific">Acidicapsa dinghuensis</name>
    <dbReference type="NCBI Taxonomy" id="2218256"/>
    <lineage>
        <taxon>Bacteria</taxon>
        <taxon>Pseudomonadati</taxon>
        <taxon>Acidobacteriota</taxon>
        <taxon>Terriglobia</taxon>
        <taxon>Terriglobales</taxon>
        <taxon>Acidobacteriaceae</taxon>
        <taxon>Acidicapsa</taxon>
    </lineage>
</organism>
<dbReference type="Proteomes" id="UP001596091">
    <property type="component" value="Unassembled WGS sequence"/>
</dbReference>
<reference evidence="3" key="1">
    <citation type="journal article" date="2019" name="Int. J. Syst. Evol. Microbiol.">
        <title>The Global Catalogue of Microorganisms (GCM) 10K type strain sequencing project: providing services to taxonomists for standard genome sequencing and annotation.</title>
        <authorList>
            <consortium name="The Broad Institute Genomics Platform"/>
            <consortium name="The Broad Institute Genome Sequencing Center for Infectious Disease"/>
            <person name="Wu L."/>
            <person name="Ma J."/>
        </authorList>
    </citation>
    <scope>NUCLEOTIDE SEQUENCE [LARGE SCALE GENOMIC DNA]</scope>
    <source>
        <strain evidence="3">JCM 4087</strain>
    </source>
</reference>
<evidence type="ECO:0000313" key="2">
    <source>
        <dbReference type="EMBL" id="MFC5862195.1"/>
    </source>
</evidence>
<feature type="region of interest" description="Disordered" evidence="1">
    <location>
        <begin position="1"/>
        <end position="40"/>
    </location>
</feature>
<protein>
    <submittedName>
        <fullName evidence="2">Uncharacterized protein</fullName>
    </submittedName>
</protein>
<evidence type="ECO:0000313" key="3">
    <source>
        <dbReference type="Proteomes" id="UP001596091"/>
    </source>
</evidence>
<accession>A0ABW1EG19</accession>
<keyword evidence="3" id="KW-1185">Reference proteome</keyword>
<comment type="caution">
    <text evidence="2">The sequence shown here is derived from an EMBL/GenBank/DDBJ whole genome shotgun (WGS) entry which is preliminary data.</text>
</comment>
<feature type="compositionally biased region" description="Polar residues" evidence="1">
    <location>
        <begin position="29"/>
        <end position="40"/>
    </location>
</feature>
<proteinExistence type="predicted"/>
<dbReference type="EMBL" id="JBHSPH010000002">
    <property type="protein sequence ID" value="MFC5862195.1"/>
    <property type="molecule type" value="Genomic_DNA"/>
</dbReference>
<evidence type="ECO:0000256" key="1">
    <source>
        <dbReference type="SAM" id="MobiDB-lite"/>
    </source>
</evidence>
<sequence>MKEVSSQVHDIGDRPRGRPPKLLEFPTAHSGNSKSHSSFNQDLNESRILSALPLIAMASVFNLTTSDAFAFPETILDLGRKLSGFAEE</sequence>
<name>A0ABW1EG19_9BACT</name>
<dbReference type="RefSeq" id="WP_263338480.1">
    <property type="nucleotide sequence ID" value="NZ_JAGSYH010000004.1"/>
</dbReference>